<reference evidence="2 3" key="1">
    <citation type="journal article" date="2024" name="J Genomics">
        <title>Draft genome sequencing and assembly of Favolaschia claudopus CIRM-BRFM 2984 isolated from oak limbs.</title>
        <authorList>
            <person name="Navarro D."/>
            <person name="Drula E."/>
            <person name="Chaduli D."/>
            <person name="Cazenave R."/>
            <person name="Ahrendt S."/>
            <person name="Wang J."/>
            <person name="Lipzen A."/>
            <person name="Daum C."/>
            <person name="Barry K."/>
            <person name="Grigoriev I.V."/>
            <person name="Favel A."/>
            <person name="Rosso M.N."/>
            <person name="Martin F."/>
        </authorList>
    </citation>
    <scope>NUCLEOTIDE SEQUENCE [LARGE SCALE GENOMIC DNA]</scope>
    <source>
        <strain evidence="2 3">CIRM-BRFM 2984</strain>
    </source>
</reference>
<sequence length="92" mass="10060">MSSVKFFTDPWPARTTAIWSTVATCVFFASAGVTAGFVVTRNHSGRRRGVAIFAVVILALAAVVSVAVTLRCWRDYKRQRQTTATTPPRISV</sequence>
<evidence type="ECO:0000313" key="3">
    <source>
        <dbReference type="Proteomes" id="UP001362999"/>
    </source>
</evidence>
<dbReference type="EMBL" id="JAWWNJ010000121">
    <property type="protein sequence ID" value="KAK6988675.1"/>
    <property type="molecule type" value="Genomic_DNA"/>
</dbReference>
<keyword evidence="1" id="KW-1133">Transmembrane helix</keyword>
<organism evidence="2 3">
    <name type="scientific">Favolaschia claudopus</name>
    <dbReference type="NCBI Taxonomy" id="2862362"/>
    <lineage>
        <taxon>Eukaryota</taxon>
        <taxon>Fungi</taxon>
        <taxon>Dikarya</taxon>
        <taxon>Basidiomycota</taxon>
        <taxon>Agaricomycotina</taxon>
        <taxon>Agaricomycetes</taxon>
        <taxon>Agaricomycetidae</taxon>
        <taxon>Agaricales</taxon>
        <taxon>Marasmiineae</taxon>
        <taxon>Mycenaceae</taxon>
        <taxon>Favolaschia</taxon>
    </lineage>
</organism>
<proteinExistence type="predicted"/>
<protein>
    <submittedName>
        <fullName evidence="2">Uncharacterized protein</fullName>
    </submittedName>
</protein>
<comment type="caution">
    <text evidence="2">The sequence shown here is derived from an EMBL/GenBank/DDBJ whole genome shotgun (WGS) entry which is preliminary data.</text>
</comment>
<gene>
    <name evidence="2" type="ORF">R3P38DRAFT_3095287</name>
</gene>
<feature type="transmembrane region" description="Helical" evidence="1">
    <location>
        <begin position="50"/>
        <end position="70"/>
    </location>
</feature>
<keyword evidence="3" id="KW-1185">Reference proteome</keyword>
<dbReference type="Proteomes" id="UP001362999">
    <property type="component" value="Unassembled WGS sequence"/>
</dbReference>
<keyword evidence="1" id="KW-0472">Membrane</keyword>
<dbReference type="AlphaFoldDB" id="A0AAV9ZQJ7"/>
<keyword evidence="1" id="KW-0812">Transmembrane</keyword>
<accession>A0AAV9ZQJ7</accession>
<name>A0AAV9ZQJ7_9AGAR</name>
<evidence type="ECO:0000313" key="2">
    <source>
        <dbReference type="EMBL" id="KAK6988675.1"/>
    </source>
</evidence>
<evidence type="ECO:0000256" key="1">
    <source>
        <dbReference type="SAM" id="Phobius"/>
    </source>
</evidence>
<feature type="transmembrane region" description="Helical" evidence="1">
    <location>
        <begin position="17"/>
        <end position="38"/>
    </location>
</feature>